<reference evidence="10 11" key="1">
    <citation type="journal article" date="2017" name="Gigascience">
        <title>Genome sequence of the small brown planthopper, Laodelphax striatellus.</title>
        <authorList>
            <person name="Zhu J."/>
            <person name="Jiang F."/>
            <person name="Wang X."/>
            <person name="Yang P."/>
            <person name="Bao Y."/>
            <person name="Zhao W."/>
            <person name="Wang W."/>
            <person name="Lu H."/>
            <person name="Wang Q."/>
            <person name="Cui N."/>
            <person name="Li J."/>
            <person name="Chen X."/>
            <person name="Luo L."/>
            <person name="Yu J."/>
            <person name="Kang L."/>
            <person name="Cui F."/>
        </authorList>
    </citation>
    <scope>NUCLEOTIDE SEQUENCE [LARGE SCALE GENOMIC DNA]</scope>
    <source>
        <strain evidence="10">Lst14</strain>
    </source>
</reference>
<dbReference type="GO" id="GO:0007601">
    <property type="term" value="P:visual perception"/>
    <property type="evidence" value="ECO:0007669"/>
    <property type="project" value="InterPro"/>
</dbReference>
<evidence type="ECO:0000256" key="6">
    <source>
        <dbReference type="SAM" id="MobiDB-lite"/>
    </source>
</evidence>
<feature type="transmembrane region" description="Helical" evidence="7">
    <location>
        <begin position="547"/>
        <end position="573"/>
    </location>
</feature>
<feature type="transmembrane region" description="Helical" evidence="7">
    <location>
        <begin position="481"/>
        <end position="505"/>
    </location>
</feature>
<dbReference type="Proteomes" id="UP000291343">
    <property type="component" value="Unassembled WGS sequence"/>
</dbReference>
<keyword evidence="4 7" id="KW-0472">Membrane</keyword>
<feature type="domain" description="G-protein coupled receptors family 3 profile" evidence="9">
    <location>
        <begin position="635"/>
        <end position="724"/>
    </location>
</feature>
<feature type="transmembrane region" description="Helical" evidence="7">
    <location>
        <begin position="594"/>
        <end position="615"/>
    </location>
</feature>
<evidence type="ECO:0000256" key="7">
    <source>
        <dbReference type="SAM" id="Phobius"/>
    </source>
</evidence>
<dbReference type="PRINTS" id="PR01223">
    <property type="entry name" value="BRIDEOF7LESS"/>
</dbReference>
<dbReference type="InterPro" id="IPR017978">
    <property type="entry name" value="GPCR_3_C"/>
</dbReference>
<dbReference type="STRING" id="195883.A0A482WMH2"/>
<feature type="transmembrane region" description="Helical" evidence="7">
    <location>
        <begin position="697"/>
        <end position="717"/>
    </location>
</feature>
<accession>A0A482WMH2</accession>
<dbReference type="InterPro" id="IPR002956">
    <property type="entry name" value="Bride_of_7less"/>
</dbReference>
<dbReference type="InterPro" id="IPR028082">
    <property type="entry name" value="Peripla_BP_I"/>
</dbReference>
<evidence type="ECO:0000256" key="4">
    <source>
        <dbReference type="ARBA" id="ARBA00023136"/>
    </source>
</evidence>
<dbReference type="InterPro" id="IPR050726">
    <property type="entry name" value="mGluR"/>
</dbReference>
<dbReference type="PROSITE" id="PS50259">
    <property type="entry name" value="G_PROTEIN_RECEP_F3_4"/>
    <property type="match status" value="1"/>
</dbReference>
<feature type="transmembrane region" description="Helical" evidence="7">
    <location>
        <begin position="517"/>
        <end position="535"/>
    </location>
</feature>
<evidence type="ECO:0000313" key="10">
    <source>
        <dbReference type="EMBL" id="RZF34422.1"/>
    </source>
</evidence>
<keyword evidence="11" id="KW-1185">Reference proteome</keyword>
<keyword evidence="3 7" id="KW-1133">Transmembrane helix</keyword>
<name>A0A482WMH2_LAOST</name>
<feature type="compositionally biased region" description="Polar residues" evidence="6">
    <location>
        <begin position="813"/>
        <end position="823"/>
    </location>
</feature>
<gene>
    <name evidence="10" type="ORF">LSTR_LSTR012284</name>
</gene>
<keyword evidence="8" id="KW-0732">Signal</keyword>
<dbReference type="GO" id="GO:0004930">
    <property type="term" value="F:G protein-coupled receptor activity"/>
    <property type="evidence" value="ECO:0007669"/>
    <property type="project" value="InterPro"/>
</dbReference>
<evidence type="ECO:0000259" key="9">
    <source>
        <dbReference type="PROSITE" id="PS50259"/>
    </source>
</evidence>
<dbReference type="EMBL" id="QKKF02031582">
    <property type="protein sequence ID" value="RZF34422.1"/>
    <property type="molecule type" value="Genomic_DNA"/>
</dbReference>
<protein>
    <recommendedName>
        <fullName evidence="9">G-protein coupled receptors family 3 profile domain-containing protein</fullName>
    </recommendedName>
</protein>
<dbReference type="InParanoid" id="A0A482WMH2"/>
<feature type="signal peptide" evidence="8">
    <location>
        <begin position="1"/>
        <end position="22"/>
    </location>
</feature>
<keyword evidence="2 7" id="KW-0812">Transmembrane</keyword>
<dbReference type="SMR" id="A0A482WMH2"/>
<evidence type="ECO:0000256" key="1">
    <source>
        <dbReference type="ARBA" id="ARBA00004141"/>
    </source>
</evidence>
<feature type="transmembrane region" description="Helical" evidence="7">
    <location>
        <begin position="635"/>
        <end position="657"/>
    </location>
</feature>
<evidence type="ECO:0000313" key="11">
    <source>
        <dbReference type="Proteomes" id="UP000291343"/>
    </source>
</evidence>
<feature type="transmembrane region" description="Helical" evidence="7">
    <location>
        <begin position="669"/>
        <end position="691"/>
    </location>
</feature>
<evidence type="ECO:0000256" key="2">
    <source>
        <dbReference type="ARBA" id="ARBA00022692"/>
    </source>
</evidence>
<dbReference type="PANTHER" id="PTHR24060">
    <property type="entry name" value="METABOTROPIC GLUTAMATE RECEPTOR"/>
    <property type="match status" value="1"/>
</dbReference>
<feature type="region of interest" description="Disordered" evidence="6">
    <location>
        <begin position="804"/>
        <end position="823"/>
    </location>
</feature>
<dbReference type="Pfam" id="PF00003">
    <property type="entry name" value="7tm_3"/>
    <property type="match status" value="1"/>
</dbReference>
<dbReference type="OrthoDB" id="9880600at2759"/>
<comment type="caution">
    <text evidence="10">The sequence shown here is derived from an EMBL/GenBank/DDBJ whole genome shotgun (WGS) entry which is preliminary data.</text>
</comment>
<proteinExistence type="predicted"/>
<organism evidence="10 11">
    <name type="scientific">Laodelphax striatellus</name>
    <name type="common">Small brown planthopper</name>
    <name type="synonym">Delphax striatella</name>
    <dbReference type="NCBI Taxonomy" id="195883"/>
    <lineage>
        <taxon>Eukaryota</taxon>
        <taxon>Metazoa</taxon>
        <taxon>Ecdysozoa</taxon>
        <taxon>Arthropoda</taxon>
        <taxon>Hexapoda</taxon>
        <taxon>Insecta</taxon>
        <taxon>Pterygota</taxon>
        <taxon>Neoptera</taxon>
        <taxon>Paraneoptera</taxon>
        <taxon>Hemiptera</taxon>
        <taxon>Auchenorrhyncha</taxon>
        <taxon>Fulgoroidea</taxon>
        <taxon>Delphacidae</taxon>
        <taxon>Criomorphinae</taxon>
        <taxon>Laodelphax</taxon>
    </lineage>
</organism>
<dbReference type="GO" id="GO:0005118">
    <property type="term" value="F:sevenless binding"/>
    <property type="evidence" value="ECO:0007669"/>
    <property type="project" value="InterPro"/>
</dbReference>
<evidence type="ECO:0000256" key="3">
    <source>
        <dbReference type="ARBA" id="ARBA00022989"/>
    </source>
</evidence>
<evidence type="ECO:0000256" key="5">
    <source>
        <dbReference type="ARBA" id="ARBA00023180"/>
    </source>
</evidence>
<dbReference type="AlphaFoldDB" id="A0A482WMH2"/>
<comment type="subcellular location">
    <subcellularLocation>
        <location evidence="1">Membrane</location>
        <topology evidence="1">Multi-pass membrane protein</topology>
    </subcellularLocation>
</comment>
<evidence type="ECO:0000256" key="8">
    <source>
        <dbReference type="SAM" id="SignalP"/>
    </source>
</evidence>
<dbReference type="GO" id="GO:0016020">
    <property type="term" value="C:membrane"/>
    <property type="evidence" value="ECO:0007669"/>
    <property type="project" value="UniProtKB-SubCell"/>
</dbReference>
<keyword evidence="5" id="KW-0325">Glycoprotein</keyword>
<feature type="chain" id="PRO_5019864689" description="G-protein coupled receptors family 3 profile domain-containing protein" evidence="8">
    <location>
        <begin position="23"/>
        <end position="823"/>
    </location>
</feature>
<sequence length="823" mass="91213">MKGCATKIGFIISLILVLVSKAEQVCETSQSIISVPGNIHLAGIFDVHSGENCSSPVETGIEQATAALAVIKLLQEVNFLPGVRIGISLYDSCSSDIEAQKRIVSAKLESDCMDSMLFGVLTTAPIHSRLQPLAASLSLPTVATPGHSPPPPFLLQVAASLLPPLGWSHLDAVLASDSLLLDAFEEAAAQLRVCVETRRLLAVDNIIETVLTGKIVIIYENANLKSILKEKISSRAQVIVLPLQLDFDFQTADYLPSESYIIQPSHHTVKLTRMEDENSSFPTVNKTLENSLENTTDHKALENPLEITTEKPLDIFRDSLATPLFVQTAADLIQTINTIKTNIEAMCPHVNGDTDRKLCDNLKFSKQSIRTTTVLQSVAMTSAVLDAIEMESEGFELLRLVRKDEDDLIGSYSIIEGNWTWLLMDNDINSTQFCRLDPLDNSTGLDCSRCSNFKEIYRKRMEEIVLGDTFLNSIKWKTEPWVAVVITISVVGILCDLAIIVFITVRICKQDILEGNPTFSFLLLFAIIVTYLSSLPYSFDIASDNTFYSGIACNLRILGASLSYSFIFSIMLARSFMIASCDHDGGFMSHINGYLQTVVCFFIVLVQLALSFQFGALNWRYMSTENCMSLTHGHLFIFVLSYDMFLLLLLVFTAPFIMRTKRNYHEGSFFAVASVLCALAWCGWVTLFTILDEKYQDMVVSCGLCATSTIILVTVFIPRTYLMVTGIVRDHLASTLPSLAYASSTSVIDVINYRSTQALYDSVNPTTSTVPKSGLLNPNFYSDRPGTPSTSKMDSIQRIEHQPPENTYERYDTPTSPLNVTRF</sequence>
<dbReference type="Gene3D" id="3.40.50.2300">
    <property type="match status" value="1"/>
</dbReference>
<dbReference type="SUPFAM" id="SSF53822">
    <property type="entry name" value="Periplasmic binding protein-like I"/>
    <property type="match status" value="1"/>
</dbReference>